<feature type="transmembrane region" description="Helical" evidence="10">
    <location>
        <begin position="699"/>
        <end position="722"/>
    </location>
</feature>
<dbReference type="Gene3D" id="3.40.50.300">
    <property type="entry name" value="P-loop containing nucleotide triphosphate hydrolases"/>
    <property type="match status" value="2"/>
</dbReference>
<dbReference type="KEGG" id="spar:SPRG_01634"/>
<evidence type="ECO:0000256" key="7">
    <source>
        <dbReference type="ARBA" id="ARBA00022989"/>
    </source>
</evidence>
<evidence type="ECO:0000259" key="12">
    <source>
        <dbReference type="PROSITE" id="PS50929"/>
    </source>
</evidence>
<dbReference type="PROSITE" id="PS50893">
    <property type="entry name" value="ABC_TRANSPORTER_2"/>
    <property type="match status" value="2"/>
</dbReference>
<dbReference type="Pfam" id="PF00005">
    <property type="entry name" value="ABC_tran"/>
    <property type="match status" value="2"/>
</dbReference>
<evidence type="ECO:0000256" key="8">
    <source>
        <dbReference type="ARBA" id="ARBA00023136"/>
    </source>
</evidence>
<dbReference type="CDD" id="cd18578">
    <property type="entry name" value="ABC_6TM_Pgp_ABCB1_D2_like"/>
    <property type="match status" value="1"/>
</dbReference>
<keyword evidence="4 10" id="KW-0812">Transmembrane</keyword>
<dbReference type="GO" id="GO:0016887">
    <property type="term" value="F:ATP hydrolysis activity"/>
    <property type="evidence" value="ECO:0007669"/>
    <property type="project" value="InterPro"/>
</dbReference>
<dbReference type="SMART" id="SM00382">
    <property type="entry name" value="AAA"/>
    <property type="match status" value="2"/>
</dbReference>
<accession>A0A067CTD7</accession>
<dbReference type="PANTHER" id="PTHR43394:SF27">
    <property type="entry name" value="ATP-DEPENDENT TRANSLOCASE ABCB1-LIKE"/>
    <property type="match status" value="1"/>
</dbReference>
<dbReference type="InterPro" id="IPR017871">
    <property type="entry name" value="ABC_transporter-like_CS"/>
</dbReference>
<evidence type="ECO:0000256" key="5">
    <source>
        <dbReference type="ARBA" id="ARBA00022741"/>
    </source>
</evidence>
<feature type="transmembrane region" description="Helical" evidence="10">
    <location>
        <begin position="202"/>
        <end position="220"/>
    </location>
</feature>
<dbReference type="SUPFAM" id="SSF90123">
    <property type="entry name" value="ABC transporter transmembrane region"/>
    <property type="match status" value="2"/>
</dbReference>
<dbReference type="InterPro" id="IPR027417">
    <property type="entry name" value="P-loop_NTPase"/>
</dbReference>
<dbReference type="InterPro" id="IPR039421">
    <property type="entry name" value="Type_1_exporter"/>
</dbReference>
<dbReference type="GO" id="GO:0005524">
    <property type="term" value="F:ATP binding"/>
    <property type="evidence" value="ECO:0007669"/>
    <property type="project" value="UniProtKB-KW"/>
</dbReference>
<dbReference type="Proteomes" id="UP000030745">
    <property type="component" value="Unassembled WGS sequence"/>
</dbReference>
<dbReference type="OMA" id="KFNRNEW"/>
<dbReference type="CDD" id="cd18577">
    <property type="entry name" value="ABC_6TM_Pgp_ABCB1_D1_like"/>
    <property type="match status" value="1"/>
</dbReference>
<dbReference type="PANTHER" id="PTHR43394">
    <property type="entry name" value="ATP-DEPENDENT PERMEASE MDL1, MITOCHONDRIAL"/>
    <property type="match status" value="1"/>
</dbReference>
<evidence type="ECO:0000256" key="2">
    <source>
        <dbReference type="ARBA" id="ARBA00007577"/>
    </source>
</evidence>
<dbReference type="CDD" id="cd03249">
    <property type="entry name" value="ABC_MTABC3_MDL1_MDL2"/>
    <property type="match status" value="2"/>
</dbReference>
<dbReference type="STRING" id="695850.A0A067CTD7"/>
<name>A0A067CTD7_SAPPC</name>
<evidence type="ECO:0000256" key="3">
    <source>
        <dbReference type="ARBA" id="ARBA00022448"/>
    </source>
</evidence>
<dbReference type="Gene3D" id="1.20.1560.10">
    <property type="entry name" value="ABC transporter type 1, transmembrane domain"/>
    <property type="match status" value="1"/>
</dbReference>
<dbReference type="InterPro" id="IPR036640">
    <property type="entry name" value="ABC1_TM_sf"/>
</dbReference>
<dbReference type="GO" id="GO:0090374">
    <property type="term" value="P:oligopeptide export from mitochondrion"/>
    <property type="evidence" value="ECO:0007669"/>
    <property type="project" value="TreeGrafter"/>
</dbReference>
<dbReference type="FunFam" id="3.40.50.300:FF:000251">
    <property type="entry name" value="ABC transporter B family member 19"/>
    <property type="match status" value="1"/>
</dbReference>
<feature type="compositionally biased region" description="Basic and acidic residues" evidence="9">
    <location>
        <begin position="1"/>
        <end position="33"/>
    </location>
</feature>
<dbReference type="InterPro" id="IPR003593">
    <property type="entry name" value="AAA+_ATPase"/>
</dbReference>
<dbReference type="RefSeq" id="XP_012195391.1">
    <property type="nucleotide sequence ID" value="XM_012340001.1"/>
</dbReference>
<feature type="domain" description="ABC transporter" evidence="11">
    <location>
        <begin position="382"/>
        <end position="620"/>
    </location>
</feature>
<dbReference type="OrthoDB" id="6500128at2759"/>
<evidence type="ECO:0000256" key="9">
    <source>
        <dbReference type="SAM" id="MobiDB-lite"/>
    </source>
</evidence>
<feature type="domain" description="ABC transporter" evidence="11">
    <location>
        <begin position="1035"/>
        <end position="1278"/>
    </location>
</feature>
<feature type="transmembrane region" description="Helical" evidence="10">
    <location>
        <begin position="858"/>
        <end position="875"/>
    </location>
</feature>
<keyword evidence="8 10" id="KW-0472">Membrane</keyword>
<feature type="domain" description="ABC transmembrane type-1" evidence="12">
    <location>
        <begin position="702"/>
        <end position="999"/>
    </location>
</feature>
<feature type="transmembrane region" description="Helical" evidence="10">
    <location>
        <begin position="321"/>
        <end position="339"/>
    </location>
</feature>
<evidence type="ECO:0000313" key="13">
    <source>
        <dbReference type="EMBL" id="KDO33753.1"/>
    </source>
</evidence>
<dbReference type="GO" id="GO:0005743">
    <property type="term" value="C:mitochondrial inner membrane"/>
    <property type="evidence" value="ECO:0007669"/>
    <property type="project" value="TreeGrafter"/>
</dbReference>
<reference evidence="13 14" key="1">
    <citation type="journal article" date="2013" name="PLoS Genet.">
        <title>Distinctive expansion of potential virulence genes in the genome of the oomycete fish pathogen Saprolegnia parasitica.</title>
        <authorList>
            <person name="Jiang R.H."/>
            <person name="de Bruijn I."/>
            <person name="Haas B.J."/>
            <person name="Belmonte R."/>
            <person name="Lobach L."/>
            <person name="Christie J."/>
            <person name="van den Ackerveken G."/>
            <person name="Bottin A."/>
            <person name="Bulone V."/>
            <person name="Diaz-Moreno S.M."/>
            <person name="Dumas B."/>
            <person name="Fan L."/>
            <person name="Gaulin E."/>
            <person name="Govers F."/>
            <person name="Grenville-Briggs L.J."/>
            <person name="Horner N.R."/>
            <person name="Levin J.Z."/>
            <person name="Mammella M."/>
            <person name="Meijer H.J."/>
            <person name="Morris P."/>
            <person name="Nusbaum C."/>
            <person name="Oome S."/>
            <person name="Phillips A.J."/>
            <person name="van Rooyen D."/>
            <person name="Rzeszutek E."/>
            <person name="Saraiva M."/>
            <person name="Secombes C.J."/>
            <person name="Seidl M.F."/>
            <person name="Snel B."/>
            <person name="Stassen J.H."/>
            <person name="Sykes S."/>
            <person name="Tripathy S."/>
            <person name="van den Berg H."/>
            <person name="Vega-Arreguin J.C."/>
            <person name="Wawra S."/>
            <person name="Young S.K."/>
            <person name="Zeng Q."/>
            <person name="Dieguez-Uribeondo J."/>
            <person name="Russ C."/>
            <person name="Tyler B.M."/>
            <person name="van West P."/>
        </authorList>
    </citation>
    <scope>NUCLEOTIDE SEQUENCE [LARGE SCALE GENOMIC DNA]</scope>
    <source>
        <strain evidence="13 14">CBS 223.65</strain>
    </source>
</reference>
<feature type="domain" description="ABC transmembrane type-1" evidence="12">
    <location>
        <begin position="63"/>
        <end position="347"/>
    </location>
</feature>
<feature type="transmembrane region" description="Helical" evidence="10">
    <location>
        <begin position="103"/>
        <end position="126"/>
    </location>
</feature>
<feature type="transmembrane region" description="Helical" evidence="10">
    <location>
        <begin position="286"/>
        <end position="309"/>
    </location>
</feature>
<dbReference type="PROSITE" id="PS50929">
    <property type="entry name" value="ABC_TM1F"/>
    <property type="match status" value="2"/>
</dbReference>
<dbReference type="GO" id="GO:0015421">
    <property type="term" value="F:ABC-type oligopeptide transporter activity"/>
    <property type="evidence" value="ECO:0007669"/>
    <property type="project" value="TreeGrafter"/>
</dbReference>
<organism evidence="13 14">
    <name type="scientific">Saprolegnia parasitica (strain CBS 223.65)</name>
    <dbReference type="NCBI Taxonomy" id="695850"/>
    <lineage>
        <taxon>Eukaryota</taxon>
        <taxon>Sar</taxon>
        <taxon>Stramenopiles</taxon>
        <taxon>Oomycota</taxon>
        <taxon>Saprolegniomycetes</taxon>
        <taxon>Saprolegniales</taxon>
        <taxon>Saprolegniaceae</taxon>
        <taxon>Saprolegnia</taxon>
    </lineage>
</organism>
<dbReference type="FunFam" id="3.40.50.300:FF:000205">
    <property type="entry name" value="ABC transporter B family member 4"/>
    <property type="match status" value="1"/>
</dbReference>
<comment type="subcellular location">
    <subcellularLocation>
        <location evidence="1">Membrane</location>
        <topology evidence="1">Multi-pass membrane protein</topology>
    </subcellularLocation>
</comment>
<feature type="region of interest" description="Disordered" evidence="9">
    <location>
        <begin position="1"/>
        <end position="40"/>
    </location>
</feature>
<feature type="transmembrane region" description="Helical" evidence="10">
    <location>
        <begin position="59"/>
        <end position="83"/>
    </location>
</feature>
<proteinExistence type="inferred from homology"/>
<dbReference type="SUPFAM" id="SSF52540">
    <property type="entry name" value="P-loop containing nucleoside triphosphate hydrolases"/>
    <property type="match status" value="2"/>
</dbReference>
<dbReference type="EMBL" id="KK583192">
    <property type="protein sequence ID" value="KDO33753.1"/>
    <property type="molecule type" value="Genomic_DNA"/>
</dbReference>
<keyword evidence="3" id="KW-0813">Transport</keyword>
<keyword evidence="14" id="KW-1185">Reference proteome</keyword>
<evidence type="ECO:0000256" key="4">
    <source>
        <dbReference type="ARBA" id="ARBA00022692"/>
    </source>
</evidence>
<keyword evidence="7 10" id="KW-1133">Transmembrane helix</keyword>
<gene>
    <name evidence="13" type="ORF">SPRG_01634</name>
</gene>
<keyword evidence="5" id="KW-0547">Nucleotide-binding</keyword>
<evidence type="ECO:0000259" key="11">
    <source>
        <dbReference type="PROSITE" id="PS50893"/>
    </source>
</evidence>
<evidence type="ECO:0000256" key="1">
    <source>
        <dbReference type="ARBA" id="ARBA00004141"/>
    </source>
</evidence>
<dbReference type="VEuPathDB" id="FungiDB:SPRG_01634"/>
<dbReference type="GeneID" id="24124215"/>
<evidence type="ECO:0000313" key="14">
    <source>
        <dbReference type="Proteomes" id="UP000030745"/>
    </source>
</evidence>
<dbReference type="InterPro" id="IPR011527">
    <property type="entry name" value="ABC1_TM_dom"/>
</dbReference>
<feature type="transmembrane region" description="Helical" evidence="10">
    <location>
        <begin position="756"/>
        <end position="781"/>
    </location>
</feature>
<dbReference type="PROSITE" id="PS00211">
    <property type="entry name" value="ABC_TRANSPORTER_1"/>
    <property type="match status" value="2"/>
</dbReference>
<dbReference type="Pfam" id="PF00664">
    <property type="entry name" value="ABC_membrane"/>
    <property type="match status" value="2"/>
</dbReference>
<dbReference type="InterPro" id="IPR003439">
    <property type="entry name" value="ABC_transporter-like_ATP-bd"/>
</dbReference>
<protein>
    <submittedName>
        <fullName evidence="13">Uncharacterized protein</fullName>
    </submittedName>
</protein>
<keyword evidence="6" id="KW-0067">ATP-binding</keyword>
<sequence>MDDKPNTKDSYHVVETPRDGKDPTIELDAKPTTDSDDDASSEHAFSFLALYRYADTTDAVLMVIGMTLSIVNGVVFPLMAILFGNAINYFSPYDQDGINATCLNYLILAIVIFVAGYGSYTCFAITAERQMRALRREVLKHIMYQEIGWYDQRDASELASRISGDTVKIKEGMASKLGEAVQFTCQFISGYIIGFVKGWNVALVMCAVMPMMAITMTFLIKRLRDSTAQSQRSYAAAGAVAEETIGAIRTVASLNGEPRAVKKYDEIVHEAEAETLGLARFVSFSFGWFMMSIWLTYAIGLWFGGYLLSDQNDAIRTPGDVFSAFYGILFGTMAVSQISPNISAVASAKGAAAEIFKILARPSKINAANLNGDVPPYCNGKVEARDLVFSYPTRPDDIVLRGYSLTIEQGQTVALVGSSGSGKSTLVALLERFYEPTSGQILLDGRDISSLQLKWLRSQIGLVSQEPVLFATTILENIAAGGDNISKDEVIAAAKLANAHDFIMSLPSQYDTMCGEKGTTLSGGQKQRVAIARALVRQPKILILDEATSALDNESERVVQAALNDLMEKTNMTTIVIAHRLSTIRKADKIIVLSKGLVVEEGTHATLMEMDDGLYRTLVELQDGTASTDSSDTDSPSHADRVSLALEKAADKDVAEMIRKYSSVSHQSINFDALPSAVEAPAAEVSLWRFMKLTKPERLYMIAGFASCILNGFSMPGISLIISNVLASMQKYFTLFVQTKDASYLHSLYSDIRTQAILFIGVAVAMFFVGYTQTFSFRTIAEKLTTRLRNMHFQALMRQDIGFFDMDGHTTGALTTDLATYSTKVVVVAGENQARILQTFFTMVGGLVISFGFGSWQLTLVMLCVIPLMLVVAVVRTRQLRNYNVTDTLTTSGSLATEAIVNARTVTALGLQETLVAKYDTLLLEPMQDGVREAQVNGLMTGFGPASLFATYALVFWYGAKLIKDGTITYEEMMRTMMAVMMAAQGMGQAAGWMGDTDSAKKAAKEIFAIVERQPIIDSSKVDEGITPNSVEGRIVFKDVAFSYPTRPHIKVLKHYDLTIEPGQTVAFCGPSGGGKSTVVALLERFYQQQAGAITLDGRELATLNLPWLRNQIGLVGQEPVLFVGTIAENIAGGLANADNVPDLQARVEAAAKMANAHNFISQFPDGYETQVGLKGEQLSGGQKQRIAIARAIMKNPSILLLDEATSALDSESEKVVQEALDKLLAAKGRTTIVIAHRLSTIRNADKICVVSGGRIAEQGTHDELMRLNGIYTHLASHNQI</sequence>
<evidence type="ECO:0000256" key="6">
    <source>
        <dbReference type="ARBA" id="ARBA00022840"/>
    </source>
</evidence>
<comment type="similarity">
    <text evidence="2">Belongs to the ABC transporter superfamily. ABCB family. Multidrug resistance exporter (TC 3.A.1.201) subfamily.</text>
</comment>
<evidence type="ECO:0000256" key="10">
    <source>
        <dbReference type="SAM" id="Phobius"/>
    </source>
</evidence>